<feature type="domain" description="RRM" evidence="7">
    <location>
        <begin position="528"/>
        <end position="618"/>
    </location>
</feature>
<evidence type="ECO:0000256" key="5">
    <source>
        <dbReference type="PROSITE-ProRule" id="PRU00176"/>
    </source>
</evidence>
<evidence type="ECO:0000313" key="9">
    <source>
        <dbReference type="Proteomes" id="UP000789831"/>
    </source>
</evidence>
<feature type="region of interest" description="Disordered" evidence="6">
    <location>
        <begin position="237"/>
        <end position="310"/>
    </location>
</feature>
<feature type="compositionally biased region" description="Basic residues" evidence="6">
    <location>
        <begin position="237"/>
        <end position="246"/>
    </location>
</feature>
<dbReference type="AlphaFoldDB" id="A0A9N8Z0B7"/>
<dbReference type="Gene3D" id="3.40.1460.10">
    <property type="entry name" value="Nuclease A inhibitor-like"/>
    <property type="match status" value="1"/>
</dbReference>
<dbReference type="OrthoDB" id="267048at2759"/>
<dbReference type="GO" id="GO:0005634">
    <property type="term" value="C:nucleus"/>
    <property type="evidence" value="ECO:0007669"/>
    <property type="project" value="UniProtKB-SubCell"/>
</dbReference>
<evidence type="ECO:0000256" key="2">
    <source>
        <dbReference type="ARBA" id="ARBA00022737"/>
    </source>
</evidence>
<dbReference type="SUPFAM" id="SSF54928">
    <property type="entry name" value="RNA-binding domain, RBD"/>
    <property type="match status" value="2"/>
</dbReference>
<dbReference type="PANTHER" id="PTHR48039">
    <property type="entry name" value="RNA-BINDING MOTIF PROTEIN 14B"/>
    <property type="match status" value="1"/>
</dbReference>
<keyword evidence="3 5" id="KW-0694">RNA-binding</keyword>
<dbReference type="PROSITE" id="PS50102">
    <property type="entry name" value="RRM"/>
    <property type="match status" value="3"/>
</dbReference>
<keyword evidence="9" id="KW-1185">Reference proteome</keyword>
<evidence type="ECO:0000256" key="3">
    <source>
        <dbReference type="ARBA" id="ARBA00022884"/>
    </source>
</evidence>
<keyword evidence="2" id="KW-0677">Repeat</keyword>
<dbReference type="InterPro" id="IPR035979">
    <property type="entry name" value="RBD_domain_sf"/>
</dbReference>
<dbReference type="SMART" id="SM00360">
    <property type="entry name" value="RRM"/>
    <property type="match status" value="3"/>
</dbReference>
<dbReference type="FunFam" id="3.30.70.330:FF:000182">
    <property type="entry name" value="RNA-binding motif protein 28"/>
    <property type="match status" value="1"/>
</dbReference>
<keyword evidence="4" id="KW-0539">Nucleus</keyword>
<dbReference type="Proteomes" id="UP000789831">
    <property type="component" value="Unassembled WGS sequence"/>
</dbReference>
<accession>A0A9N8Z0B7</accession>
<organism evidence="8 9">
    <name type="scientific">Ambispora gerdemannii</name>
    <dbReference type="NCBI Taxonomy" id="144530"/>
    <lineage>
        <taxon>Eukaryota</taxon>
        <taxon>Fungi</taxon>
        <taxon>Fungi incertae sedis</taxon>
        <taxon>Mucoromycota</taxon>
        <taxon>Glomeromycotina</taxon>
        <taxon>Glomeromycetes</taxon>
        <taxon>Archaeosporales</taxon>
        <taxon>Ambisporaceae</taxon>
        <taxon>Ambispora</taxon>
    </lineage>
</organism>
<comment type="caution">
    <text evidence="8">The sequence shown here is derived from an EMBL/GenBank/DDBJ whole genome shotgun (WGS) entry which is preliminary data.</text>
</comment>
<feature type="compositionally biased region" description="Acidic residues" evidence="6">
    <location>
        <begin position="278"/>
        <end position="289"/>
    </location>
</feature>
<dbReference type="GO" id="GO:0003729">
    <property type="term" value="F:mRNA binding"/>
    <property type="evidence" value="ECO:0007669"/>
    <property type="project" value="TreeGrafter"/>
</dbReference>
<evidence type="ECO:0000259" key="7">
    <source>
        <dbReference type="PROSITE" id="PS50102"/>
    </source>
</evidence>
<gene>
    <name evidence="8" type="ORF">AGERDE_LOCUS2320</name>
</gene>
<feature type="compositionally biased region" description="Basic and acidic residues" evidence="6">
    <location>
        <begin position="247"/>
        <end position="259"/>
    </location>
</feature>
<protein>
    <submittedName>
        <fullName evidence="8">9348_t:CDS:1</fullName>
    </submittedName>
</protein>
<dbReference type="InterPro" id="IPR051945">
    <property type="entry name" value="RRM_MRD1_RNA_proc_ribogen"/>
</dbReference>
<proteinExistence type="predicted"/>
<dbReference type="CDD" id="cd12416">
    <property type="entry name" value="RRM4_RBM28_like"/>
    <property type="match status" value="1"/>
</dbReference>
<dbReference type="PANTHER" id="PTHR48039:SF5">
    <property type="entry name" value="RNA-BINDING PROTEIN 28"/>
    <property type="match status" value="1"/>
</dbReference>
<dbReference type="Pfam" id="PF07924">
    <property type="entry name" value="NuiA"/>
    <property type="match status" value="1"/>
</dbReference>
<evidence type="ECO:0000313" key="8">
    <source>
        <dbReference type="EMBL" id="CAG8462357.1"/>
    </source>
</evidence>
<dbReference type="InterPro" id="IPR012489">
    <property type="entry name" value="NucleaseA_inhib-like"/>
</dbReference>
<reference evidence="8" key="1">
    <citation type="submission" date="2021-06" db="EMBL/GenBank/DDBJ databases">
        <authorList>
            <person name="Kallberg Y."/>
            <person name="Tangrot J."/>
            <person name="Rosling A."/>
        </authorList>
    </citation>
    <scope>NUCLEOTIDE SEQUENCE</scope>
    <source>
        <strain evidence="8">MT106</strain>
    </source>
</reference>
<feature type="region of interest" description="Disordered" evidence="6">
    <location>
        <begin position="632"/>
        <end position="681"/>
    </location>
</feature>
<dbReference type="InterPro" id="IPR000504">
    <property type="entry name" value="RRM_dom"/>
</dbReference>
<dbReference type="FunFam" id="3.30.70.330:FF:000406">
    <property type="entry name" value="Related to Nucleolar protein NOP4"/>
    <property type="match status" value="1"/>
</dbReference>
<comment type="subcellular location">
    <subcellularLocation>
        <location evidence="1">Nucleus</location>
    </subcellularLocation>
</comment>
<feature type="domain" description="RRM" evidence="7">
    <location>
        <begin position="338"/>
        <end position="416"/>
    </location>
</feature>
<sequence>MNTRLEYIKHTLLSVSKDLYYISESDESFEFVYFPNVPRLPSTALEFASEVLGRDVSNLENLPQPQVIEFDEFFTNLIGNENEVSWTTTNINNKIIDPKSILKENLKVYRVPRDYSRVDIYIVGLFEGVGVIFEFIVCLRENGRATTKVSTIPYDATDADLESFFSSVGPIRLCFVVKEKPDTTNNNKVSNLKNKGYGFVRFALQDDADRALTTLKHTKFRGERTLKMQYALSKHPRKRKMIKNIKSKSEDHSEEKKGELVYNESDDEESIENSGVENDVDSEQEEEIKEELVYNESDDEESIENSEVKKEELESDVDIILDNSIKDKKKSPSASEGTTLFIRNLPFEATKEELHDLFSLFGPLRYCVLTMDNDTGRSRGTGFVCFKELKDANYCLEEAEKLQMNNERTAITASEKKNKRRNELQFRSILMPDSFDRQAEKFTLHGRVLSVVRAVERDQAKKLKEQNQDRRKRREDRRNIYLMKEGVILPDTPAAATLIPSEVAKRAASYSFRKNSLAKNPNLSLSKTRLSIRNLPLSVDEKQLKALGRESIIKFREQAKIVCSKYRIDSNTLKLRSKGYGFLEFTHHAHALAALRYLNNNPELFSDKKRLIVEFAVEDNIILKKRLIRGTNPGSNNITSTTTANNNNNKHSRDRKNLKRKTGDDTSSRANSSNSKKTKISKKFNSKKIRIFI</sequence>
<evidence type="ECO:0000256" key="1">
    <source>
        <dbReference type="ARBA" id="ARBA00004123"/>
    </source>
</evidence>
<dbReference type="InterPro" id="IPR012677">
    <property type="entry name" value="Nucleotide-bd_a/b_plait_sf"/>
</dbReference>
<dbReference type="EMBL" id="CAJVPL010000190">
    <property type="protein sequence ID" value="CAG8462357.1"/>
    <property type="molecule type" value="Genomic_DNA"/>
</dbReference>
<evidence type="ECO:0000256" key="6">
    <source>
        <dbReference type="SAM" id="MobiDB-lite"/>
    </source>
</evidence>
<evidence type="ECO:0000256" key="4">
    <source>
        <dbReference type="ARBA" id="ARBA00023242"/>
    </source>
</evidence>
<feature type="compositionally biased region" description="Low complexity" evidence="6">
    <location>
        <begin position="636"/>
        <end position="649"/>
    </location>
</feature>
<dbReference type="Gene3D" id="3.30.70.330">
    <property type="match status" value="3"/>
</dbReference>
<name>A0A9N8Z0B7_9GLOM</name>
<feature type="compositionally biased region" description="Basic residues" evidence="6">
    <location>
        <begin position="650"/>
        <end position="660"/>
    </location>
</feature>
<feature type="domain" description="RRM" evidence="7">
    <location>
        <begin position="145"/>
        <end position="233"/>
    </location>
</feature>
<dbReference type="Pfam" id="PF00076">
    <property type="entry name" value="RRM_1"/>
    <property type="match status" value="3"/>
</dbReference>